<dbReference type="AlphaFoldDB" id="A0A3E1EZC2"/>
<dbReference type="RefSeq" id="WP_116879877.1">
    <property type="nucleotide sequence ID" value="NZ_QURB01000002.1"/>
</dbReference>
<protein>
    <submittedName>
        <fullName evidence="2">DUF4835 family protein</fullName>
    </submittedName>
</protein>
<dbReference type="InterPro" id="IPR032274">
    <property type="entry name" value="DUF4835"/>
</dbReference>
<reference evidence="2 3" key="1">
    <citation type="submission" date="2018-08" db="EMBL/GenBank/DDBJ databases">
        <title>The draft genome squence of Brumimicrobium sp. N62.</title>
        <authorList>
            <person name="Du Z.-J."/>
            <person name="Luo H.-R."/>
        </authorList>
    </citation>
    <scope>NUCLEOTIDE SEQUENCE [LARGE SCALE GENOMIC DNA]</scope>
    <source>
        <strain evidence="2 3">N62</strain>
    </source>
</reference>
<evidence type="ECO:0000313" key="3">
    <source>
        <dbReference type="Proteomes" id="UP000257127"/>
    </source>
</evidence>
<comment type="caution">
    <text evidence="2">The sequence shown here is derived from an EMBL/GenBank/DDBJ whole genome shotgun (WGS) entry which is preliminary data.</text>
</comment>
<feature type="chain" id="PRO_5017687676" evidence="1">
    <location>
        <begin position="19"/>
        <end position="300"/>
    </location>
</feature>
<keyword evidence="3" id="KW-1185">Reference proteome</keyword>
<feature type="signal peptide" evidence="1">
    <location>
        <begin position="1"/>
        <end position="18"/>
    </location>
</feature>
<dbReference type="OrthoDB" id="9773381at2"/>
<dbReference type="Pfam" id="PF16119">
    <property type="entry name" value="DUF4835"/>
    <property type="match status" value="1"/>
</dbReference>
<gene>
    <name evidence="2" type="ORF">DXU93_03495</name>
</gene>
<keyword evidence="1" id="KW-0732">Signal</keyword>
<name>A0A3E1EZC2_9FLAO</name>
<organism evidence="2 3">
    <name type="scientific">Brumimicrobium aurantiacum</name>
    <dbReference type="NCBI Taxonomy" id="1737063"/>
    <lineage>
        <taxon>Bacteria</taxon>
        <taxon>Pseudomonadati</taxon>
        <taxon>Bacteroidota</taxon>
        <taxon>Flavobacteriia</taxon>
        <taxon>Flavobacteriales</taxon>
        <taxon>Crocinitomicaceae</taxon>
        <taxon>Brumimicrobium</taxon>
    </lineage>
</organism>
<accession>A0A3E1EZC2</accession>
<proteinExistence type="predicted"/>
<evidence type="ECO:0000313" key="2">
    <source>
        <dbReference type="EMBL" id="RFC54898.1"/>
    </source>
</evidence>
<dbReference type="EMBL" id="QURB01000002">
    <property type="protein sequence ID" value="RFC54898.1"/>
    <property type="molecule type" value="Genomic_DNA"/>
</dbReference>
<dbReference type="Proteomes" id="UP000257127">
    <property type="component" value="Unassembled WGS sequence"/>
</dbReference>
<sequence length="300" mass="34360">MKYIILFFLLGIASVALSQELNCQVNVVANPALDVTTTEKEIFEELEQKVFDLMNNTTWTKDNFEVEERINCVFQISITKIIGTGAYEASLQVQATRPVYNSTYNTTLFNFLDEDLSFSFQRNAQLLFTENQFSSNLVSVLSFYAYYIIGLDADSFLLNGGDPHFDKAQNVVSLAQSGGGSGWRANEKGRKNRYWLIENTLQELFSPFREGYYDYHRKGVDNLYEDQALARTEILKATKKLLKVTSSRPGSVNILNFAYSKREEIKKIFKDGDRKQKVEIVNTLKRLDPANSSKYQEILE</sequence>
<evidence type="ECO:0000256" key="1">
    <source>
        <dbReference type="SAM" id="SignalP"/>
    </source>
</evidence>